<accession>A0A6A7A3W7</accession>
<dbReference type="EMBL" id="MU006224">
    <property type="protein sequence ID" value="KAF2827488.1"/>
    <property type="molecule type" value="Genomic_DNA"/>
</dbReference>
<evidence type="ECO:0000256" key="1">
    <source>
        <dbReference type="SAM" id="MobiDB-lite"/>
    </source>
</evidence>
<organism evidence="2 3">
    <name type="scientific">Ophiobolus disseminans</name>
    <dbReference type="NCBI Taxonomy" id="1469910"/>
    <lineage>
        <taxon>Eukaryota</taxon>
        <taxon>Fungi</taxon>
        <taxon>Dikarya</taxon>
        <taxon>Ascomycota</taxon>
        <taxon>Pezizomycotina</taxon>
        <taxon>Dothideomycetes</taxon>
        <taxon>Pleosporomycetidae</taxon>
        <taxon>Pleosporales</taxon>
        <taxon>Pleosporineae</taxon>
        <taxon>Phaeosphaeriaceae</taxon>
        <taxon>Ophiobolus</taxon>
    </lineage>
</organism>
<gene>
    <name evidence="2" type="ORF">CC86DRAFT_455136</name>
</gene>
<proteinExistence type="predicted"/>
<dbReference type="PANTHER" id="PTHR38886:SF1">
    <property type="entry name" value="NACHT-NTPASE AND P-LOOP NTPASES N-TERMINAL DOMAIN-CONTAINING PROTEIN"/>
    <property type="match status" value="1"/>
</dbReference>
<feature type="compositionally biased region" description="Polar residues" evidence="1">
    <location>
        <begin position="338"/>
        <end position="359"/>
    </location>
</feature>
<dbReference type="OrthoDB" id="3045089at2759"/>
<protein>
    <recommendedName>
        <fullName evidence="4">Fungal N-terminal domain-containing protein</fullName>
    </recommendedName>
</protein>
<dbReference type="Proteomes" id="UP000799424">
    <property type="component" value="Unassembled WGS sequence"/>
</dbReference>
<feature type="region of interest" description="Disordered" evidence="1">
    <location>
        <begin position="338"/>
        <end position="382"/>
    </location>
</feature>
<evidence type="ECO:0000313" key="2">
    <source>
        <dbReference type="EMBL" id="KAF2827488.1"/>
    </source>
</evidence>
<dbReference type="AlphaFoldDB" id="A0A6A7A3W7"/>
<dbReference type="PANTHER" id="PTHR38886">
    <property type="entry name" value="SESA DOMAIN-CONTAINING PROTEIN"/>
    <property type="match status" value="1"/>
</dbReference>
<evidence type="ECO:0000313" key="3">
    <source>
        <dbReference type="Proteomes" id="UP000799424"/>
    </source>
</evidence>
<feature type="region of interest" description="Disordered" evidence="1">
    <location>
        <begin position="400"/>
        <end position="423"/>
    </location>
</feature>
<feature type="region of interest" description="Disordered" evidence="1">
    <location>
        <begin position="277"/>
        <end position="311"/>
    </location>
</feature>
<feature type="compositionally biased region" description="Low complexity" evidence="1">
    <location>
        <begin position="412"/>
        <end position="423"/>
    </location>
</feature>
<reference evidence="2" key="1">
    <citation type="journal article" date="2020" name="Stud. Mycol.">
        <title>101 Dothideomycetes genomes: a test case for predicting lifestyles and emergence of pathogens.</title>
        <authorList>
            <person name="Haridas S."/>
            <person name="Albert R."/>
            <person name="Binder M."/>
            <person name="Bloem J."/>
            <person name="Labutti K."/>
            <person name="Salamov A."/>
            <person name="Andreopoulos B."/>
            <person name="Baker S."/>
            <person name="Barry K."/>
            <person name="Bills G."/>
            <person name="Bluhm B."/>
            <person name="Cannon C."/>
            <person name="Castanera R."/>
            <person name="Culley D."/>
            <person name="Daum C."/>
            <person name="Ezra D."/>
            <person name="Gonzalez J."/>
            <person name="Henrissat B."/>
            <person name="Kuo A."/>
            <person name="Liang C."/>
            <person name="Lipzen A."/>
            <person name="Lutzoni F."/>
            <person name="Magnuson J."/>
            <person name="Mondo S."/>
            <person name="Nolan M."/>
            <person name="Ohm R."/>
            <person name="Pangilinan J."/>
            <person name="Park H.-J."/>
            <person name="Ramirez L."/>
            <person name="Alfaro M."/>
            <person name="Sun H."/>
            <person name="Tritt A."/>
            <person name="Yoshinaga Y."/>
            <person name="Zwiers L.-H."/>
            <person name="Turgeon B."/>
            <person name="Goodwin S."/>
            <person name="Spatafora J."/>
            <person name="Crous P."/>
            <person name="Grigoriev I."/>
        </authorList>
    </citation>
    <scope>NUCLEOTIDE SEQUENCE</scope>
    <source>
        <strain evidence="2">CBS 113818</strain>
    </source>
</reference>
<feature type="compositionally biased region" description="Pro residues" evidence="1">
    <location>
        <begin position="288"/>
        <end position="300"/>
    </location>
</feature>
<name>A0A6A7A3W7_9PLEO</name>
<keyword evidence="3" id="KW-1185">Reference proteome</keyword>
<sequence>MVDFGWSVGCIVDAIKVGNSVRKALQNAGGAQEQYSEALAFLSQSECVFKILKQHIQANSTSAYSDAIVQHLGVIEPSWTRIHVLLSKYDKSLADDSTRSKHKQIPRKIQWALKKLHEAVKEAKNEVQGPLQMVICLLQMHSMEMCQTLNEKCQSLAEDISVTNLTDICLEGFKQSMMQATSHATCLSDTKTCLDQLKSDLSQQRADVDDAFEKTYDLLQAQDESAEEFAKRQEAISQSSAQLPGNPVPGRKDSLDGIVSRLDAYQMSLNRVHETLQQLQDQSRKSMIPPPPPRTPPSLPEIPSTSGEDLNSNAISTKEVVPILSAVAATVAMFRSASSSTTTVQKTPSTCTHVHSPSEPSVRHTSKLPHMPSRKSSTQNEWASEFRQSIPQAYASYSPATTAPERGLNNHGSSTSSDPPVSSGTHSGEGFVCWFCCGCGDGPFLGAVTPACCSCNHVQCGGCSESKL</sequence>
<evidence type="ECO:0008006" key="4">
    <source>
        <dbReference type="Google" id="ProtNLM"/>
    </source>
</evidence>